<keyword evidence="3" id="KW-1185">Reference proteome</keyword>
<sequence length="130" mass="15399">MTVIVQEVYTAFKEAGVSEESARSAAEALTGYGDRFHDVEREMDRRFNEVGQRFNEMEREMDRRFNQVDQRFHEVDQRFNAIEREMDRRFNDTDKQIMEVKGTQRLLQWMLGFNLALSVAVLFLLLRAGI</sequence>
<reference evidence="3" key="1">
    <citation type="submission" date="2010-04" db="EMBL/GenBank/DDBJ databases">
        <title>Complete genome sequence of Nitrosococcus halophilus Nc4, a salt-adapted, aerobic obligate ammonia-oxidizing sulfur purple bacterium.</title>
        <authorList>
            <consortium name="US DOE Joint Genome Institute"/>
            <person name="Campbell M.A."/>
            <person name="Malfatti S.A."/>
            <person name="Chain P.S.G."/>
            <person name="Heidelberg J.F."/>
            <person name="Ward B.B."/>
            <person name="Klotz M.G."/>
        </authorList>
    </citation>
    <scope>NUCLEOTIDE SEQUENCE [LARGE SCALE GENOMIC DNA]</scope>
    <source>
        <strain evidence="3">Nc4</strain>
    </source>
</reference>
<protein>
    <recommendedName>
        <fullName evidence="4">DUF1640 domain-containing protein</fullName>
    </recommendedName>
</protein>
<keyword evidence="1" id="KW-1133">Transmembrane helix</keyword>
<keyword evidence="1" id="KW-0472">Membrane</keyword>
<evidence type="ECO:0000313" key="2">
    <source>
        <dbReference type="EMBL" id="ADE16080.1"/>
    </source>
</evidence>
<dbReference type="RefSeq" id="WP_013033930.1">
    <property type="nucleotide sequence ID" value="NC_013960.1"/>
</dbReference>
<dbReference type="STRING" id="472759.Nhal_3023"/>
<organism evidence="2 3">
    <name type="scientific">Nitrosococcus halophilus (strain Nc4)</name>
    <dbReference type="NCBI Taxonomy" id="472759"/>
    <lineage>
        <taxon>Bacteria</taxon>
        <taxon>Pseudomonadati</taxon>
        <taxon>Pseudomonadota</taxon>
        <taxon>Gammaproteobacteria</taxon>
        <taxon>Chromatiales</taxon>
        <taxon>Chromatiaceae</taxon>
        <taxon>Nitrosococcus</taxon>
    </lineage>
</organism>
<evidence type="ECO:0000256" key="1">
    <source>
        <dbReference type="SAM" id="Phobius"/>
    </source>
</evidence>
<accession>D5BZ66</accession>
<dbReference type="Gene3D" id="3.90.20.10">
    <property type="match status" value="1"/>
</dbReference>
<dbReference type="AlphaFoldDB" id="D5BZ66"/>
<dbReference type="EMBL" id="CP001798">
    <property type="protein sequence ID" value="ADE16080.1"/>
    <property type="molecule type" value="Genomic_DNA"/>
</dbReference>
<gene>
    <name evidence="2" type="ordered locus">Nhal_3023</name>
</gene>
<proteinExistence type="predicted"/>
<dbReference type="OrthoDB" id="5772643at2"/>
<dbReference type="KEGG" id="nhl:Nhal_3023"/>
<feature type="transmembrane region" description="Helical" evidence="1">
    <location>
        <begin position="106"/>
        <end position="126"/>
    </location>
</feature>
<dbReference type="Proteomes" id="UP000001844">
    <property type="component" value="Chromosome"/>
</dbReference>
<keyword evidence="1" id="KW-0812">Transmembrane</keyword>
<name>D5BZ66_NITHN</name>
<evidence type="ECO:0000313" key="3">
    <source>
        <dbReference type="Proteomes" id="UP000001844"/>
    </source>
</evidence>
<evidence type="ECO:0008006" key="4">
    <source>
        <dbReference type="Google" id="ProtNLM"/>
    </source>
</evidence>
<dbReference type="HOGENOM" id="CLU_2058888_0_0_6"/>